<reference evidence="9 10" key="1">
    <citation type="submission" date="2019-02" db="EMBL/GenBank/DDBJ databases">
        <title>WGS of Pseudoxanthomonas species novum from clinical isolates.</title>
        <authorList>
            <person name="Bernier A.-M."/>
            <person name="Bernard K."/>
            <person name="Vachon A."/>
        </authorList>
    </citation>
    <scope>NUCLEOTIDE SEQUENCE [LARGE SCALE GENOMIC DNA]</scope>
    <source>
        <strain evidence="9 10">NML171202</strain>
    </source>
</reference>
<evidence type="ECO:0000256" key="5">
    <source>
        <dbReference type="ARBA" id="ARBA00023251"/>
    </source>
</evidence>
<name>A0A4Q8LLI6_9GAMM</name>
<dbReference type="Pfam" id="PF13354">
    <property type="entry name" value="Beta-lactamase2"/>
    <property type="match status" value="1"/>
</dbReference>
<gene>
    <name evidence="9" type="primary">bla</name>
    <name evidence="9" type="ORF">EA661_07465</name>
</gene>
<dbReference type="InterPro" id="IPR023650">
    <property type="entry name" value="Beta-lactam_class-A_AS"/>
</dbReference>
<protein>
    <recommendedName>
        <fullName evidence="3 6">Beta-lactamase</fullName>
        <ecNumber evidence="3 6">3.5.2.6</ecNumber>
    </recommendedName>
</protein>
<dbReference type="GO" id="GO:0030655">
    <property type="term" value="P:beta-lactam antibiotic catabolic process"/>
    <property type="evidence" value="ECO:0007669"/>
    <property type="project" value="InterPro"/>
</dbReference>
<evidence type="ECO:0000259" key="8">
    <source>
        <dbReference type="Pfam" id="PF13354"/>
    </source>
</evidence>
<evidence type="ECO:0000256" key="1">
    <source>
        <dbReference type="ARBA" id="ARBA00001526"/>
    </source>
</evidence>
<dbReference type="GO" id="GO:0008800">
    <property type="term" value="F:beta-lactamase activity"/>
    <property type="evidence" value="ECO:0007669"/>
    <property type="project" value="UniProtKB-UniRule"/>
</dbReference>
<evidence type="ECO:0000256" key="3">
    <source>
        <dbReference type="ARBA" id="ARBA00012865"/>
    </source>
</evidence>
<dbReference type="EMBL" id="SHMB01000002">
    <property type="protein sequence ID" value="TAA31398.1"/>
    <property type="molecule type" value="Genomic_DNA"/>
</dbReference>
<dbReference type="PROSITE" id="PS00146">
    <property type="entry name" value="BETA_LACTAMASE_A"/>
    <property type="match status" value="1"/>
</dbReference>
<accession>A0A4Q8LLI6</accession>
<dbReference type="SUPFAM" id="SSF56601">
    <property type="entry name" value="beta-lactamase/transpeptidase-like"/>
    <property type="match status" value="1"/>
</dbReference>
<dbReference type="AlphaFoldDB" id="A0A4Q8LLI6"/>
<dbReference type="PRINTS" id="PR00118">
    <property type="entry name" value="BLACTAMASEA"/>
</dbReference>
<dbReference type="PROSITE" id="PS51318">
    <property type="entry name" value="TAT"/>
    <property type="match status" value="1"/>
</dbReference>
<dbReference type="PANTHER" id="PTHR35333:SF3">
    <property type="entry name" value="BETA-LACTAMASE-TYPE TRANSPEPTIDASE FOLD CONTAINING PROTEIN"/>
    <property type="match status" value="1"/>
</dbReference>
<feature type="signal peptide" evidence="7">
    <location>
        <begin position="1"/>
        <end position="20"/>
    </location>
</feature>
<keyword evidence="5 6" id="KW-0046">Antibiotic resistance</keyword>
<evidence type="ECO:0000313" key="9">
    <source>
        <dbReference type="EMBL" id="TAA31398.1"/>
    </source>
</evidence>
<dbReference type="NCBIfam" id="NF033103">
    <property type="entry name" value="bla_class_A"/>
    <property type="match status" value="1"/>
</dbReference>
<proteinExistence type="inferred from homology"/>
<dbReference type="PANTHER" id="PTHR35333">
    <property type="entry name" value="BETA-LACTAMASE"/>
    <property type="match status" value="1"/>
</dbReference>
<comment type="caution">
    <text evidence="9">The sequence shown here is derived from an EMBL/GenBank/DDBJ whole genome shotgun (WGS) entry which is preliminary data.</text>
</comment>
<dbReference type="GO" id="GO:0046677">
    <property type="term" value="P:response to antibiotic"/>
    <property type="evidence" value="ECO:0007669"/>
    <property type="project" value="UniProtKB-UniRule"/>
</dbReference>
<dbReference type="EC" id="3.5.2.6" evidence="3 6"/>
<dbReference type="InterPro" id="IPR045155">
    <property type="entry name" value="Beta-lactam_cat"/>
</dbReference>
<organism evidence="9 10">
    <name type="scientific">Pseudoxanthomonas winnipegensis</name>
    <dbReference type="NCBI Taxonomy" id="2480810"/>
    <lineage>
        <taxon>Bacteria</taxon>
        <taxon>Pseudomonadati</taxon>
        <taxon>Pseudomonadota</taxon>
        <taxon>Gammaproteobacteria</taxon>
        <taxon>Lysobacterales</taxon>
        <taxon>Lysobacteraceae</taxon>
        <taxon>Pseudoxanthomonas</taxon>
    </lineage>
</organism>
<dbReference type="InterPro" id="IPR006311">
    <property type="entry name" value="TAT_signal"/>
</dbReference>
<dbReference type="Proteomes" id="UP000291286">
    <property type="component" value="Unassembled WGS sequence"/>
</dbReference>
<evidence type="ECO:0000256" key="4">
    <source>
        <dbReference type="ARBA" id="ARBA00022801"/>
    </source>
</evidence>
<evidence type="ECO:0000256" key="6">
    <source>
        <dbReference type="RuleBase" id="RU361140"/>
    </source>
</evidence>
<sequence>MSDRRRFLQRSGTALLTAFAAPWAAAVAPVAPAAAAKGGVAAAIAGARDFAALEQVSGGRLGVTLLEVGTGRRMGRRQDERFPMCSTFKALLAAHVLSLADAGALSLDERLPIRQAQLLSWAPESERHVGKDLTVRDLCRAVVTNSDNTAANLLLARTGGPPALTAFLRKQGDAVTRSDRYEPEMNNFAPDDPRDTTSPAAVAASLARFAVGDGLSKASRAQYADWLIDNQTGDACLRAGLGKRWRVGDRTGSNGRDTRNDLAVLWPLAGGTPWVLVALLQGARVDADQRDAVLARVGALADQMIG</sequence>
<dbReference type="InterPro" id="IPR000871">
    <property type="entry name" value="Beta-lactam_class-A"/>
</dbReference>
<keyword evidence="7" id="KW-0732">Signal</keyword>
<feature type="chain" id="PRO_5020934588" description="Beta-lactamase" evidence="7">
    <location>
        <begin position="21"/>
        <end position="306"/>
    </location>
</feature>
<evidence type="ECO:0000256" key="7">
    <source>
        <dbReference type="SAM" id="SignalP"/>
    </source>
</evidence>
<keyword evidence="4 6" id="KW-0378">Hydrolase</keyword>
<feature type="domain" description="Beta-lactamase class A catalytic" evidence="8">
    <location>
        <begin position="62"/>
        <end position="279"/>
    </location>
</feature>
<dbReference type="Gene3D" id="3.40.710.10">
    <property type="entry name" value="DD-peptidase/beta-lactamase superfamily"/>
    <property type="match status" value="1"/>
</dbReference>
<dbReference type="InterPro" id="IPR012338">
    <property type="entry name" value="Beta-lactam/transpept-like"/>
</dbReference>
<comment type="similarity">
    <text evidence="2 6">Belongs to the class-A beta-lactamase family.</text>
</comment>
<dbReference type="RefSeq" id="WP_130517266.1">
    <property type="nucleotide sequence ID" value="NZ_SHMA01000003.1"/>
</dbReference>
<comment type="catalytic activity">
    <reaction evidence="1 6">
        <text>a beta-lactam + H2O = a substituted beta-amino acid</text>
        <dbReference type="Rhea" id="RHEA:20401"/>
        <dbReference type="ChEBI" id="CHEBI:15377"/>
        <dbReference type="ChEBI" id="CHEBI:35627"/>
        <dbReference type="ChEBI" id="CHEBI:140347"/>
        <dbReference type="EC" id="3.5.2.6"/>
    </reaction>
</comment>
<evidence type="ECO:0000256" key="2">
    <source>
        <dbReference type="ARBA" id="ARBA00009009"/>
    </source>
</evidence>
<evidence type="ECO:0000313" key="10">
    <source>
        <dbReference type="Proteomes" id="UP000291286"/>
    </source>
</evidence>